<dbReference type="Proteomes" id="UP000005583">
    <property type="component" value="Unassembled WGS sequence"/>
</dbReference>
<dbReference type="Gene3D" id="3.40.50.300">
    <property type="entry name" value="P-loop containing nucleotide triphosphate hydrolases"/>
    <property type="match status" value="1"/>
</dbReference>
<gene>
    <name evidence="4" type="ORF">HMPREF0548_1544</name>
</gene>
<dbReference type="SUPFAM" id="SSF52540">
    <property type="entry name" value="P-loop containing nucleoside triphosphate hydrolases"/>
    <property type="match status" value="1"/>
</dbReference>
<protein>
    <recommendedName>
        <fullName evidence="6">ATPase domain-containing protein</fullName>
    </recommendedName>
</protein>
<dbReference type="InterPro" id="IPR011335">
    <property type="entry name" value="Restrct_endonuc-II-like"/>
</dbReference>
<dbReference type="GO" id="GO:0005524">
    <property type="term" value="F:ATP binding"/>
    <property type="evidence" value="ECO:0007669"/>
    <property type="project" value="InterPro"/>
</dbReference>
<comment type="caution">
    <text evidence="4">The sequence shown here is derived from an EMBL/GenBank/DDBJ whole genome shotgun (WGS) entry which is preliminary data.</text>
</comment>
<dbReference type="Pfam" id="PF03008">
    <property type="entry name" value="DUF234"/>
    <property type="match status" value="1"/>
</dbReference>
<evidence type="ECO:0000313" key="4">
    <source>
        <dbReference type="EMBL" id="EEJ71524.1"/>
    </source>
</evidence>
<keyword evidence="5" id="KW-1185">Reference proteome</keyword>
<proteinExistence type="predicted"/>
<keyword evidence="1" id="KW-0378">Hydrolase</keyword>
<name>C2EPE8_9LACO</name>
<feature type="domain" description="DUF234" evidence="3">
    <location>
        <begin position="316"/>
        <end position="413"/>
    </location>
</feature>
<reference evidence="4 5" key="1">
    <citation type="submission" date="2009-01" db="EMBL/GenBank/DDBJ databases">
        <authorList>
            <person name="Qin X."/>
            <person name="Bachman B."/>
            <person name="Battles P."/>
            <person name="Bell A."/>
            <person name="Bess C."/>
            <person name="Bickham C."/>
            <person name="Chaboub L."/>
            <person name="Chen D."/>
            <person name="Coyle M."/>
            <person name="Deiros D.R."/>
            <person name="Dinh H."/>
            <person name="Forbes L."/>
            <person name="Fowler G."/>
            <person name="Francisco L."/>
            <person name="Fu Q."/>
            <person name="Gubbala S."/>
            <person name="Hale W."/>
            <person name="Han Y."/>
            <person name="Hemphill L."/>
            <person name="Highlander S.K."/>
            <person name="Hirani K."/>
            <person name="Hogues M."/>
            <person name="Jackson L."/>
            <person name="Jakkamsetti A."/>
            <person name="Javaid M."/>
            <person name="Jiang H."/>
            <person name="Korchina V."/>
            <person name="Kovar C."/>
            <person name="Lara F."/>
            <person name="Lee S."/>
            <person name="Mata R."/>
            <person name="Mathew T."/>
            <person name="Moen C."/>
            <person name="Morales K."/>
            <person name="Munidasa M."/>
            <person name="Nazareth L."/>
            <person name="Ngo R."/>
            <person name="Nguyen L."/>
            <person name="Okwuonu G."/>
            <person name="Ongeri F."/>
            <person name="Patil S."/>
            <person name="Petrosino J."/>
            <person name="Pham C."/>
            <person name="Pham P."/>
            <person name="Pu L.-L."/>
            <person name="Puazo M."/>
            <person name="Raj R."/>
            <person name="Reid J."/>
            <person name="Rouhana J."/>
            <person name="Saada N."/>
            <person name="Shang Y."/>
            <person name="Simmons D."/>
            <person name="Thornton R."/>
            <person name="Warren J."/>
            <person name="Weissenberger G."/>
            <person name="Zhang J."/>
            <person name="Zhang L."/>
            <person name="Zhou C."/>
            <person name="Zhu D."/>
            <person name="Muzny D."/>
            <person name="Worley K."/>
            <person name="Gibbs R."/>
        </authorList>
    </citation>
    <scope>NUCLEOTIDE SEQUENCE [LARGE SCALE GENOMIC DNA]</scope>
    <source>
        <strain evidence="4 5">DSM 16047</strain>
    </source>
</reference>
<dbReference type="GO" id="GO:0016787">
    <property type="term" value="F:hydrolase activity"/>
    <property type="evidence" value="ECO:0007669"/>
    <property type="project" value="UniProtKB-KW"/>
</dbReference>
<dbReference type="InterPro" id="IPR004256">
    <property type="entry name" value="DUF234"/>
</dbReference>
<dbReference type="EMBL" id="ACGU01000070">
    <property type="protein sequence ID" value="EEJ71524.1"/>
    <property type="molecule type" value="Genomic_DNA"/>
</dbReference>
<dbReference type="Pfam" id="PF01637">
    <property type="entry name" value="ATPase_2"/>
    <property type="match status" value="1"/>
</dbReference>
<evidence type="ECO:0000259" key="3">
    <source>
        <dbReference type="Pfam" id="PF03008"/>
    </source>
</evidence>
<evidence type="ECO:0008006" key="6">
    <source>
        <dbReference type="Google" id="ProtNLM"/>
    </source>
</evidence>
<organism evidence="4 5">
    <name type="scientific">Lactobacillus ultunensis DSM 16047</name>
    <dbReference type="NCBI Taxonomy" id="525365"/>
    <lineage>
        <taxon>Bacteria</taxon>
        <taxon>Bacillati</taxon>
        <taxon>Bacillota</taxon>
        <taxon>Bacilli</taxon>
        <taxon>Lactobacillales</taxon>
        <taxon>Lactobacillaceae</taxon>
        <taxon>Lactobacillus</taxon>
    </lineage>
</organism>
<evidence type="ECO:0000313" key="5">
    <source>
        <dbReference type="Proteomes" id="UP000005583"/>
    </source>
</evidence>
<sequence length="467" mass="54177">MAMFVGRHEELAQLNEAYEENNFQFTVIYGRRRIGKTSLINEFLKDKKAIYYVALEENAADNLKRFSEAISIFKNTDQGGKESFADFEECFKEITRLAHKQRVILVIDEFPYLAKAYPAISSMLQSYIDHQFKETNLFLILCGSSMSFMERQVLGYQSPLYGRRTLALKLEPFKLTEAREMLPKLSKEDAFIINTICGGVPQYLSYMSDKRSVADNIKKNFLNKSGRLFDEPNNLLQQELRDPTNYNSIINAIASGASKHSKIAQAAHLQTGPLTTYLNNLIDLGIIEKKVPVTEQKKPRSKNIVYRICDGMFRFWYTFVGKQTDVIERGLTDLAWVKVKRNLSDFMGPEFEKYSQDFMWSQDLNEKIVSNPFVHLGNWWGTDKRTHQQVELDVVGFSDDERDGYFGECKWKNEPIPRSVLEKLVTNSELFTYPLKHYYLFSKSGFTDSCRELAKEINCQLFTFEEM</sequence>
<dbReference type="eggNOG" id="COG1672">
    <property type="taxonomic scope" value="Bacteria"/>
</dbReference>
<dbReference type="SUPFAM" id="SSF52980">
    <property type="entry name" value="Restriction endonuclease-like"/>
    <property type="match status" value="1"/>
</dbReference>
<dbReference type="AlphaFoldDB" id="C2EPE8"/>
<dbReference type="InterPro" id="IPR027417">
    <property type="entry name" value="P-loop_NTPase"/>
</dbReference>
<evidence type="ECO:0000256" key="1">
    <source>
        <dbReference type="ARBA" id="ARBA00022801"/>
    </source>
</evidence>
<dbReference type="HOGENOM" id="CLU_041137_3_0_9"/>
<dbReference type="InterPro" id="IPR036388">
    <property type="entry name" value="WH-like_DNA-bd_sf"/>
</dbReference>
<evidence type="ECO:0000259" key="2">
    <source>
        <dbReference type="Pfam" id="PF01637"/>
    </source>
</evidence>
<dbReference type="STRING" id="525365.HMPREF0548_1544"/>
<dbReference type="PANTHER" id="PTHR34704">
    <property type="entry name" value="ATPASE"/>
    <property type="match status" value="1"/>
</dbReference>
<dbReference type="PATRIC" id="fig|525365.8.peg.1896"/>
<dbReference type="InterPro" id="IPR011579">
    <property type="entry name" value="ATPase_dom"/>
</dbReference>
<accession>C2EPE8</accession>
<dbReference type="PANTHER" id="PTHR34704:SF1">
    <property type="entry name" value="ATPASE"/>
    <property type="match status" value="1"/>
</dbReference>
<feature type="domain" description="ATPase" evidence="2">
    <location>
        <begin position="4"/>
        <end position="205"/>
    </location>
</feature>
<dbReference type="Gene3D" id="1.10.10.10">
    <property type="entry name" value="Winged helix-like DNA-binding domain superfamily/Winged helix DNA-binding domain"/>
    <property type="match status" value="1"/>
</dbReference>